<dbReference type="EnsemblMetazoa" id="ENSAATROPT016152">
    <property type="protein sequence ID" value="ENSAATROPP014185"/>
    <property type="gene ID" value="ENSAATROPG013224"/>
</dbReference>
<reference evidence="2" key="1">
    <citation type="submission" date="2024-04" db="UniProtKB">
        <authorList>
            <consortium name="EnsemblMetazoa"/>
        </authorList>
    </citation>
    <scope>IDENTIFICATION</scope>
    <source>
        <strain evidence="2">EBRO</strain>
    </source>
</reference>
<name>A0AAG5DTC3_ANOAO</name>
<accession>A0AAG5DTC3</accession>
<evidence type="ECO:0000256" key="1">
    <source>
        <dbReference type="SAM" id="MobiDB-lite"/>
    </source>
</evidence>
<proteinExistence type="predicted"/>
<sequence>KKIQQPRTGVRPRQLLRWRSPFRWIISPAKSSHVRSRFGCGAIVYVCVCVKQPKLFDTSVRNHIGGVKSPLNAKQPKPAGKGSVRKTGGG</sequence>
<feature type="region of interest" description="Disordered" evidence="1">
    <location>
        <begin position="66"/>
        <end position="90"/>
    </location>
</feature>
<dbReference type="Proteomes" id="UP000075880">
    <property type="component" value="Unassembled WGS sequence"/>
</dbReference>
<evidence type="ECO:0000313" key="3">
    <source>
        <dbReference type="Proteomes" id="UP000075880"/>
    </source>
</evidence>
<keyword evidence="3" id="KW-1185">Reference proteome</keyword>
<organism evidence="2 3">
    <name type="scientific">Anopheles atroparvus</name>
    <name type="common">European mosquito</name>
    <dbReference type="NCBI Taxonomy" id="41427"/>
    <lineage>
        <taxon>Eukaryota</taxon>
        <taxon>Metazoa</taxon>
        <taxon>Ecdysozoa</taxon>
        <taxon>Arthropoda</taxon>
        <taxon>Hexapoda</taxon>
        <taxon>Insecta</taxon>
        <taxon>Pterygota</taxon>
        <taxon>Neoptera</taxon>
        <taxon>Endopterygota</taxon>
        <taxon>Diptera</taxon>
        <taxon>Nematocera</taxon>
        <taxon>Culicoidea</taxon>
        <taxon>Culicidae</taxon>
        <taxon>Anophelinae</taxon>
        <taxon>Anopheles</taxon>
    </lineage>
</organism>
<protein>
    <submittedName>
        <fullName evidence="2">Uncharacterized protein</fullName>
    </submittedName>
</protein>
<dbReference type="AlphaFoldDB" id="A0AAG5DTC3"/>
<evidence type="ECO:0000313" key="2">
    <source>
        <dbReference type="EnsemblMetazoa" id="ENSAATROPP014185"/>
    </source>
</evidence>